<comment type="caution">
    <text evidence="2">The sequence shown here is derived from an EMBL/GenBank/DDBJ whole genome shotgun (WGS) entry which is preliminary data.</text>
</comment>
<reference evidence="2 3" key="1">
    <citation type="journal article" date="2016" name="Nat. Commun.">
        <title>Thousands of microbial genomes shed light on interconnected biogeochemical processes in an aquifer system.</title>
        <authorList>
            <person name="Anantharaman K."/>
            <person name="Brown C.T."/>
            <person name="Hug L.A."/>
            <person name="Sharon I."/>
            <person name="Castelle C.J."/>
            <person name="Probst A.J."/>
            <person name="Thomas B.C."/>
            <person name="Singh A."/>
            <person name="Wilkins M.J."/>
            <person name="Karaoz U."/>
            <person name="Brodie E.L."/>
            <person name="Williams K.H."/>
            <person name="Hubbard S.S."/>
            <person name="Banfield J.F."/>
        </authorList>
    </citation>
    <scope>NUCLEOTIDE SEQUENCE [LARGE SCALE GENOMIC DNA]</scope>
</reference>
<gene>
    <name evidence="2" type="ORF">A2619_03725</name>
</gene>
<dbReference type="EMBL" id="MEWG01000011">
    <property type="protein sequence ID" value="OGC77886.1"/>
    <property type="molecule type" value="Genomic_DNA"/>
</dbReference>
<organism evidence="2 3">
    <name type="scientific">candidate division WWE3 bacterium RIFOXYD1_FULL_39_9</name>
    <dbReference type="NCBI Taxonomy" id="1802649"/>
    <lineage>
        <taxon>Bacteria</taxon>
        <taxon>Katanobacteria</taxon>
    </lineage>
</organism>
<evidence type="ECO:0000256" key="1">
    <source>
        <dbReference type="SAM" id="MobiDB-lite"/>
    </source>
</evidence>
<name>A0A1F4X892_UNCKA</name>
<dbReference type="Proteomes" id="UP000176815">
    <property type="component" value="Unassembled WGS sequence"/>
</dbReference>
<feature type="compositionally biased region" description="Basic and acidic residues" evidence="1">
    <location>
        <begin position="34"/>
        <end position="45"/>
    </location>
</feature>
<evidence type="ECO:0000313" key="3">
    <source>
        <dbReference type="Proteomes" id="UP000176815"/>
    </source>
</evidence>
<protein>
    <submittedName>
        <fullName evidence="2">Uncharacterized protein</fullName>
    </submittedName>
</protein>
<proteinExistence type="predicted"/>
<sequence length="75" mass="8317">MAKSKNKPQLNRFEGPVGRTLDEGVVHEDCWDFANDRDQGGHRGVEGQGAASILPNRATQKKKQQQGRAIESGEW</sequence>
<accession>A0A1F4X892</accession>
<dbReference type="AlphaFoldDB" id="A0A1F4X892"/>
<evidence type="ECO:0000313" key="2">
    <source>
        <dbReference type="EMBL" id="OGC77886.1"/>
    </source>
</evidence>
<feature type="region of interest" description="Disordered" evidence="1">
    <location>
        <begin position="34"/>
        <end position="75"/>
    </location>
</feature>